<dbReference type="AlphaFoldDB" id="A0A433S9I1"/>
<protein>
    <submittedName>
        <fullName evidence="1">Uncharacterized protein</fullName>
    </submittedName>
</protein>
<gene>
    <name evidence="1" type="ORF">CUZ56_03038</name>
</gene>
<evidence type="ECO:0000313" key="1">
    <source>
        <dbReference type="EMBL" id="RUS65381.1"/>
    </source>
</evidence>
<organism evidence="1 2">
    <name type="scientific">Saezia sanguinis</name>
    <dbReference type="NCBI Taxonomy" id="1965230"/>
    <lineage>
        <taxon>Bacteria</taxon>
        <taxon>Pseudomonadati</taxon>
        <taxon>Pseudomonadota</taxon>
        <taxon>Betaproteobacteria</taxon>
        <taxon>Burkholderiales</taxon>
        <taxon>Saeziaceae</taxon>
        <taxon>Saezia</taxon>
    </lineage>
</organism>
<dbReference type="Proteomes" id="UP000286947">
    <property type="component" value="Unassembled WGS sequence"/>
</dbReference>
<reference evidence="1 2" key="1">
    <citation type="submission" date="2018-01" db="EMBL/GenBank/DDBJ databases">
        <title>Saezia sanguinis gen. nov., sp. nov., in the order Burkholderiales isolated from human blood.</title>
        <authorList>
            <person name="Medina-Pascual M.J."/>
            <person name="Valdezate S."/>
            <person name="Monzon S."/>
            <person name="Cuesta I."/>
            <person name="Carrasco G."/>
            <person name="Villalon P."/>
            <person name="Saez-Nieto J.A."/>
        </authorList>
    </citation>
    <scope>NUCLEOTIDE SEQUENCE [LARGE SCALE GENOMIC DNA]</scope>
    <source>
        <strain evidence="1 2">CNM695-12</strain>
    </source>
</reference>
<comment type="caution">
    <text evidence="1">The sequence shown here is derived from an EMBL/GenBank/DDBJ whole genome shotgun (WGS) entry which is preliminary data.</text>
</comment>
<keyword evidence="2" id="KW-1185">Reference proteome</keyword>
<sequence length="268" mass="27548">MGIGLSCVDAAVVCGSDTAIRRDVLPCVDSKRPTSCRGDCAIVGNRQRAAIQSLIRAKTVVQHDTAGRQVALIGYGHHPVCSRRFLPCVNGIAGKRAVGNDSAAIGDGCRIRRAASLFYPKAIGRVAGRVDPATVIDLGLLSGAGLLIQINAVTGLTRCGDVACVGDLRLGAFQKYGMAPVAAGLNKTGIVDDCTDGGTAHMDTVSIASGGGVTPCHINVGVRISCNSDSFSPRHTHAGPTSAGAGYRNPAPIGVSYIPQMQTTVTIR</sequence>
<proteinExistence type="predicted"/>
<name>A0A433S9I1_9BURK</name>
<accession>A0A433S9I1</accession>
<dbReference type="EMBL" id="PQSP01000018">
    <property type="protein sequence ID" value="RUS65381.1"/>
    <property type="molecule type" value="Genomic_DNA"/>
</dbReference>
<evidence type="ECO:0000313" key="2">
    <source>
        <dbReference type="Proteomes" id="UP000286947"/>
    </source>
</evidence>